<dbReference type="OrthoDB" id="43700at2157"/>
<evidence type="ECO:0000313" key="3">
    <source>
        <dbReference type="EMBL" id="QGR18352.1"/>
    </source>
</evidence>
<dbReference type="RefSeq" id="WP_156015844.1">
    <property type="nucleotide sequence ID" value="NZ_CP045484.1"/>
</dbReference>
<evidence type="ECO:0000256" key="1">
    <source>
        <dbReference type="SAM" id="Phobius"/>
    </source>
</evidence>
<evidence type="ECO:0000313" key="4">
    <source>
        <dbReference type="Proteomes" id="UP000427373"/>
    </source>
</evidence>
<evidence type="ECO:0000313" key="5">
    <source>
        <dbReference type="Proteomes" id="UP000582213"/>
    </source>
</evidence>
<accession>A0A650CKR6</accession>
<dbReference type="AlphaFoldDB" id="A0A650CKR6"/>
<organism evidence="3 4">
    <name type="scientific">Sulfurisphaera ohwakuensis</name>
    <dbReference type="NCBI Taxonomy" id="69656"/>
    <lineage>
        <taxon>Archaea</taxon>
        <taxon>Thermoproteota</taxon>
        <taxon>Thermoprotei</taxon>
        <taxon>Sulfolobales</taxon>
        <taxon>Sulfolobaceae</taxon>
        <taxon>Sulfurisphaera</taxon>
    </lineage>
</organism>
<keyword evidence="1" id="KW-0472">Membrane</keyword>
<keyword evidence="1" id="KW-1133">Transmembrane helix</keyword>
<keyword evidence="1" id="KW-0812">Transmembrane</keyword>
<name>A0A650CKR6_SULOH</name>
<reference evidence="2 5" key="2">
    <citation type="submission" date="2020-08" db="EMBL/GenBank/DDBJ databases">
        <title>Genomic Encyclopedia of Type Strains, Phase IV (KMG-IV): sequencing the most valuable type-strain genomes for metagenomic binning, comparative biology and taxonomic classification.</title>
        <authorList>
            <person name="Goeker M."/>
        </authorList>
    </citation>
    <scope>NUCLEOTIDE SEQUENCE [LARGE SCALE GENOMIC DNA]</scope>
    <source>
        <strain evidence="2 5">DSM 12421</strain>
    </source>
</reference>
<evidence type="ECO:0000313" key="2">
    <source>
        <dbReference type="EMBL" id="MBB5253665.1"/>
    </source>
</evidence>
<keyword evidence="4" id="KW-1185">Reference proteome</keyword>
<dbReference type="GeneID" id="42802578"/>
<protein>
    <submittedName>
        <fullName evidence="3">Uncharacterized protein</fullName>
    </submittedName>
</protein>
<sequence>MRSLFYLSIIILLLLPLTTYSQVSFSKIPFTASIIYTTPSSISSHIFYLCVLASGYMSVNLVSESTQFNISSITTYIAGINIPRFPLNGLVVSTPKLIGDKVYFIYIPGVNSISPNFTITKANLGYAIFNSSWGSVYNLIDKGIVEDFDIYNNTIYVLWKASYNSSSVYLLTFTTSGEVIRNESIKIPNASSIVVSENLGIIGNTSISELKSLSLSFSSVSTFQGHYFIVNLSDGKIVYQIPQYNGIEPSYVSVSNNTLLVSYTTNTSSYLVLYNITTGKLISYKYFNGIVIGYINKNFILVENMKKSSLSGVNINIILFNKDWNEIYETSISSLTSYLLADGLIVNSSSVTAIITKIDTQISFSQISITSNLEVKILLQAPKPFTISVIQLHYTNYTTLEISWNEMIASRYEVFLNSTLIANITQEFTEYNVTTNSTYVIKVIAINLLGEIEEMTIIHVTVYPSISKKSTNTTTSTTSSSTVIQTITSSTQIESQTNTSATTFVHNTVNVNSSNPSKQSSVTSLQTSKTAYITIIFVIIGAIILAFIVRRK</sequence>
<reference evidence="3 4" key="1">
    <citation type="submission" date="2019-10" db="EMBL/GenBank/DDBJ databases">
        <title>Genome Sequences from Six Type Strain Members of the Archaeal Family Sulfolobaceae: Acidianus ambivalens, Acidianus infernus, Metallosphaera prunae, Stygiolobus azoricus, Sulfolobus metallicus, and Sulfurisphaera ohwakuensis.</title>
        <authorList>
            <person name="Counts J.A."/>
            <person name="Kelly R.M."/>
        </authorList>
    </citation>
    <scope>NUCLEOTIDE SEQUENCE [LARGE SCALE GENOMIC DNA]</scope>
    <source>
        <strain evidence="3 4">TA-1</strain>
    </source>
</reference>
<dbReference type="EMBL" id="CP045484">
    <property type="protein sequence ID" value="QGR18352.1"/>
    <property type="molecule type" value="Genomic_DNA"/>
</dbReference>
<gene>
    <name evidence="3" type="ORF">D1869_14985</name>
    <name evidence="2" type="ORF">HNQ62_001435</name>
</gene>
<proteinExistence type="predicted"/>
<dbReference type="Proteomes" id="UP000582213">
    <property type="component" value="Unassembled WGS sequence"/>
</dbReference>
<dbReference type="EMBL" id="JACHFY010000006">
    <property type="protein sequence ID" value="MBB5253665.1"/>
    <property type="molecule type" value="Genomic_DNA"/>
</dbReference>
<dbReference type="Proteomes" id="UP000427373">
    <property type="component" value="Chromosome"/>
</dbReference>
<dbReference type="KEGG" id="soh:D1869_14985"/>
<feature type="transmembrane region" description="Helical" evidence="1">
    <location>
        <begin position="530"/>
        <end position="549"/>
    </location>
</feature>